<keyword evidence="1" id="KW-0175">Coiled coil</keyword>
<feature type="coiled-coil region" evidence="1">
    <location>
        <begin position="129"/>
        <end position="192"/>
    </location>
</feature>
<keyword evidence="4" id="KW-1185">Reference proteome</keyword>
<evidence type="ECO:0000256" key="2">
    <source>
        <dbReference type="SAM" id="MobiDB-lite"/>
    </source>
</evidence>
<gene>
    <name evidence="3" type="ORF">LWI28_000302</name>
</gene>
<feature type="compositionally biased region" description="Acidic residues" evidence="2">
    <location>
        <begin position="47"/>
        <end position="59"/>
    </location>
</feature>
<dbReference type="Proteomes" id="UP001064489">
    <property type="component" value="Chromosome 11"/>
</dbReference>
<reference evidence="3" key="1">
    <citation type="journal article" date="2022" name="Plant J.">
        <title>Strategies of tolerance reflected in two North American maple genomes.</title>
        <authorList>
            <person name="McEvoy S.L."/>
            <person name="Sezen U.U."/>
            <person name="Trouern-Trend A."/>
            <person name="McMahon S.M."/>
            <person name="Schaberg P.G."/>
            <person name="Yang J."/>
            <person name="Wegrzyn J.L."/>
            <person name="Swenson N.G."/>
        </authorList>
    </citation>
    <scope>NUCLEOTIDE SEQUENCE</scope>
    <source>
        <strain evidence="3">91603</strain>
    </source>
</reference>
<proteinExistence type="predicted"/>
<name>A0AAD5I512_ACENE</name>
<sequence>MASPAARAHPVLVHRRTASDSLVFNRSKREQYLKVKQEMFDDEFNLEDDDDLMDEDVGDDSNNTNSDDDDVPLEYVDYLKRRLEYLQMKKDLMTSMPAYQQNQHIKLMMKTFIELKEELAAKIARDAALDAENKMLEEKRDAMRRVYEETRDVMLRKEAEYKMLVEERDAMLQKLEEKRAEMLERREIILLELAKRAYLMKLLGK</sequence>
<dbReference type="AlphaFoldDB" id="A0AAD5I512"/>
<comment type="caution">
    <text evidence="3">The sequence shown here is derived from an EMBL/GenBank/DDBJ whole genome shotgun (WGS) entry which is preliminary data.</text>
</comment>
<reference evidence="3" key="2">
    <citation type="submission" date="2023-02" db="EMBL/GenBank/DDBJ databases">
        <authorList>
            <person name="Swenson N.G."/>
            <person name="Wegrzyn J.L."/>
            <person name="Mcevoy S.L."/>
        </authorList>
    </citation>
    <scope>NUCLEOTIDE SEQUENCE</scope>
    <source>
        <strain evidence="3">91603</strain>
        <tissue evidence="3">Leaf</tissue>
    </source>
</reference>
<organism evidence="3 4">
    <name type="scientific">Acer negundo</name>
    <name type="common">Box elder</name>
    <dbReference type="NCBI Taxonomy" id="4023"/>
    <lineage>
        <taxon>Eukaryota</taxon>
        <taxon>Viridiplantae</taxon>
        <taxon>Streptophyta</taxon>
        <taxon>Embryophyta</taxon>
        <taxon>Tracheophyta</taxon>
        <taxon>Spermatophyta</taxon>
        <taxon>Magnoliopsida</taxon>
        <taxon>eudicotyledons</taxon>
        <taxon>Gunneridae</taxon>
        <taxon>Pentapetalae</taxon>
        <taxon>rosids</taxon>
        <taxon>malvids</taxon>
        <taxon>Sapindales</taxon>
        <taxon>Sapindaceae</taxon>
        <taxon>Hippocastanoideae</taxon>
        <taxon>Acereae</taxon>
        <taxon>Acer</taxon>
    </lineage>
</organism>
<protein>
    <submittedName>
        <fullName evidence="3">Uncharacterized protein</fullName>
    </submittedName>
</protein>
<feature type="region of interest" description="Disordered" evidence="2">
    <location>
        <begin position="47"/>
        <end position="71"/>
    </location>
</feature>
<evidence type="ECO:0000256" key="1">
    <source>
        <dbReference type="SAM" id="Coils"/>
    </source>
</evidence>
<dbReference type="EMBL" id="JAJSOW010000108">
    <property type="protein sequence ID" value="KAI9152743.1"/>
    <property type="molecule type" value="Genomic_DNA"/>
</dbReference>
<evidence type="ECO:0000313" key="3">
    <source>
        <dbReference type="EMBL" id="KAI9152743.1"/>
    </source>
</evidence>
<evidence type="ECO:0000313" key="4">
    <source>
        <dbReference type="Proteomes" id="UP001064489"/>
    </source>
</evidence>
<accession>A0AAD5I512</accession>